<comment type="similarity">
    <text evidence="2">Belongs to the class-I pyridoxal-phosphate-dependent aminotransferase family.</text>
</comment>
<dbReference type="GO" id="GO:0019878">
    <property type="term" value="P:lysine biosynthetic process via aminoadipic acid"/>
    <property type="evidence" value="ECO:0007669"/>
    <property type="project" value="TreeGrafter"/>
</dbReference>
<dbReference type="PANTHER" id="PTHR42790">
    <property type="entry name" value="AMINOTRANSFERASE"/>
    <property type="match status" value="1"/>
</dbReference>
<keyword evidence="5" id="KW-0663">Pyridoxal phosphate</keyword>
<name>A0A1V6T6Q2_9EURO</name>
<dbReference type="InterPro" id="IPR004839">
    <property type="entry name" value="Aminotransferase_I/II_large"/>
</dbReference>
<proteinExistence type="inferred from homology"/>
<dbReference type="Proteomes" id="UP000191342">
    <property type="component" value="Unassembled WGS sequence"/>
</dbReference>
<dbReference type="STRING" id="254877.A0A1V6T6Q2"/>
<dbReference type="CDD" id="cd00609">
    <property type="entry name" value="AAT_like"/>
    <property type="match status" value="1"/>
</dbReference>
<accession>A0A1V6T6Q2</accession>
<dbReference type="AlphaFoldDB" id="A0A1V6T6Q2"/>
<dbReference type="SUPFAM" id="SSF53383">
    <property type="entry name" value="PLP-dependent transferases"/>
    <property type="match status" value="1"/>
</dbReference>
<comment type="cofactor">
    <cofactor evidence="1">
        <name>pyridoxal 5'-phosphate</name>
        <dbReference type="ChEBI" id="CHEBI:597326"/>
    </cofactor>
</comment>
<evidence type="ECO:0000256" key="5">
    <source>
        <dbReference type="ARBA" id="ARBA00022898"/>
    </source>
</evidence>
<dbReference type="GO" id="GO:0047536">
    <property type="term" value="F:2-aminoadipate transaminase activity"/>
    <property type="evidence" value="ECO:0007669"/>
    <property type="project" value="TreeGrafter"/>
</dbReference>
<organism evidence="7 8">
    <name type="scientific">Penicillium flavigenum</name>
    <dbReference type="NCBI Taxonomy" id="254877"/>
    <lineage>
        <taxon>Eukaryota</taxon>
        <taxon>Fungi</taxon>
        <taxon>Dikarya</taxon>
        <taxon>Ascomycota</taxon>
        <taxon>Pezizomycotina</taxon>
        <taxon>Eurotiomycetes</taxon>
        <taxon>Eurotiomycetidae</taxon>
        <taxon>Eurotiales</taxon>
        <taxon>Aspergillaceae</taxon>
        <taxon>Penicillium</taxon>
    </lineage>
</organism>
<dbReference type="GO" id="GO:0006571">
    <property type="term" value="P:tyrosine biosynthetic process"/>
    <property type="evidence" value="ECO:0007669"/>
    <property type="project" value="TreeGrafter"/>
</dbReference>
<evidence type="ECO:0000256" key="3">
    <source>
        <dbReference type="ARBA" id="ARBA00022576"/>
    </source>
</evidence>
<feature type="domain" description="Aminotransferase class I/classII large" evidence="6">
    <location>
        <begin position="85"/>
        <end position="458"/>
    </location>
</feature>
<evidence type="ECO:0000256" key="1">
    <source>
        <dbReference type="ARBA" id="ARBA00001933"/>
    </source>
</evidence>
<evidence type="ECO:0000259" key="6">
    <source>
        <dbReference type="Pfam" id="PF00155"/>
    </source>
</evidence>
<keyword evidence="3" id="KW-0032">Aminotransferase</keyword>
<dbReference type="InterPro" id="IPR015424">
    <property type="entry name" value="PyrdxlP-dep_Trfase"/>
</dbReference>
<dbReference type="InterPro" id="IPR015421">
    <property type="entry name" value="PyrdxlP-dep_Trfase_major"/>
</dbReference>
<dbReference type="Pfam" id="PF00155">
    <property type="entry name" value="Aminotran_1_2"/>
    <property type="match status" value="1"/>
</dbReference>
<sequence>MSNEGLSASPKAHRWDAIFSTECAARQPSIMQSLHLVLRDPNILSLGPGVAPRDLYPFDNISLRSKSGTDGENFWLESTKSESVQTGQDYDLSTALDYGQATGSPQLLSLVKDHVKTYHSPLYADWESVLTVGSTSALDIALRMFTERGDHIIVEEYTYPAVMETGRPLGVRFTDVKIDEQGAIPESLDELLGSWDEVHAGKRPRIIYLVPTGQNPTGATASPDRRRDIYRVAQKWDLYILEDDPYYFFQYEEPRHAGKTTKPVELAKTLLPSYLSMDTDGRVFRMDSLSKIIAPGLRMGWITVSEQVAERFVRVQETSVQNPSGLSQFAMFKLLQHWSHEGFTEWILRLQSTYLSKRDVLKTLIDTHLPSSVISYDQPRGGFFIWLRIDCTRHPQYHYKTPRQIEEEIYTKVIQQGALVLPGSWFQPDRGLERPDVFFRISFAPPTAAKMEEVMKRFDIALRICFGLNK</sequence>
<comment type="caution">
    <text evidence="7">The sequence shown here is derived from an EMBL/GenBank/DDBJ whole genome shotgun (WGS) entry which is preliminary data.</text>
</comment>
<dbReference type="GO" id="GO:0009074">
    <property type="term" value="P:aromatic amino acid family catabolic process"/>
    <property type="evidence" value="ECO:0007669"/>
    <property type="project" value="TreeGrafter"/>
</dbReference>
<dbReference type="GO" id="GO:0008793">
    <property type="term" value="F:aromatic-amino-acid transaminase activity"/>
    <property type="evidence" value="ECO:0007669"/>
    <property type="project" value="TreeGrafter"/>
</dbReference>
<evidence type="ECO:0000313" key="8">
    <source>
        <dbReference type="Proteomes" id="UP000191342"/>
    </source>
</evidence>
<evidence type="ECO:0000313" key="7">
    <source>
        <dbReference type="EMBL" id="OQE21423.1"/>
    </source>
</evidence>
<protein>
    <recommendedName>
        <fullName evidence="6">Aminotransferase class I/classII large domain-containing protein</fullName>
    </recommendedName>
</protein>
<evidence type="ECO:0000256" key="2">
    <source>
        <dbReference type="ARBA" id="ARBA00007441"/>
    </source>
</evidence>
<keyword evidence="4" id="KW-0808">Transferase</keyword>
<dbReference type="Gene3D" id="3.40.640.10">
    <property type="entry name" value="Type I PLP-dependent aspartate aminotransferase-like (Major domain)"/>
    <property type="match status" value="1"/>
</dbReference>
<evidence type="ECO:0000256" key="4">
    <source>
        <dbReference type="ARBA" id="ARBA00022679"/>
    </source>
</evidence>
<reference evidence="8" key="1">
    <citation type="journal article" date="2017" name="Nat. Microbiol.">
        <title>Global analysis of biosynthetic gene clusters reveals vast potential of secondary metabolite production in Penicillium species.</title>
        <authorList>
            <person name="Nielsen J.C."/>
            <person name="Grijseels S."/>
            <person name="Prigent S."/>
            <person name="Ji B."/>
            <person name="Dainat J."/>
            <person name="Nielsen K.F."/>
            <person name="Frisvad J.C."/>
            <person name="Workman M."/>
            <person name="Nielsen J."/>
        </authorList>
    </citation>
    <scope>NUCLEOTIDE SEQUENCE [LARGE SCALE GENOMIC DNA]</scope>
    <source>
        <strain evidence="8">IBT 14082</strain>
    </source>
</reference>
<gene>
    <name evidence="7" type="ORF">PENFLA_c014G07612</name>
</gene>
<dbReference type="GO" id="GO:0030170">
    <property type="term" value="F:pyridoxal phosphate binding"/>
    <property type="evidence" value="ECO:0007669"/>
    <property type="project" value="InterPro"/>
</dbReference>
<dbReference type="PANTHER" id="PTHR42790:SF21">
    <property type="entry name" value="AROMATIC_AMINOADIPATE AMINOTRANSFERASE 1"/>
    <property type="match status" value="1"/>
</dbReference>
<dbReference type="EMBL" id="MLQL01000014">
    <property type="protein sequence ID" value="OQE21423.1"/>
    <property type="molecule type" value="Genomic_DNA"/>
</dbReference>
<dbReference type="OrthoDB" id="691673at2759"/>
<dbReference type="InterPro" id="IPR050859">
    <property type="entry name" value="Class-I_PLP-dep_aminotransf"/>
</dbReference>
<keyword evidence="8" id="KW-1185">Reference proteome</keyword>